<dbReference type="Gene3D" id="3.40.50.10740">
    <property type="entry name" value="Class I glutamine amidotransferase-like"/>
    <property type="match status" value="1"/>
</dbReference>
<dbReference type="PIRSF" id="PIRSF028757">
    <property type="entry name" value="LD-carboxypeptidase"/>
    <property type="match status" value="1"/>
</dbReference>
<dbReference type="InterPro" id="IPR029062">
    <property type="entry name" value="Class_I_gatase-like"/>
</dbReference>
<dbReference type="PANTHER" id="PTHR30237">
    <property type="entry name" value="MURAMOYLTETRAPEPTIDE CARBOXYPEPTIDASE"/>
    <property type="match status" value="1"/>
</dbReference>
<organism evidence="9 10">
    <name type="scientific">Adhaeribacter radiodurans</name>
    <dbReference type="NCBI Taxonomy" id="2745197"/>
    <lineage>
        <taxon>Bacteria</taxon>
        <taxon>Pseudomonadati</taxon>
        <taxon>Bacteroidota</taxon>
        <taxon>Cytophagia</taxon>
        <taxon>Cytophagales</taxon>
        <taxon>Hymenobacteraceae</taxon>
        <taxon>Adhaeribacter</taxon>
    </lineage>
</organism>
<dbReference type="InterPro" id="IPR040449">
    <property type="entry name" value="Peptidase_S66_N"/>
</dbReference>
<keyword evidence="4" id="KW-0378">Hydrolase</keyword>
<dbReference type="GO" id="GO:0006508">
    <property type="term" value="P:proteolysis"/>
    <property type="evidence" value="ECO:0007669"/>
    <property type="project" value="UniProtKB-KW"/>
</dbReference>
<reference evidence="9 10" key="1">
    <citation type="submission" date="2020-08" db="EMBL/GenBank/DDBJ databases">
        <title>Adhaeribacter dokdonensis sp. nov., isolated from the rhizosphere of Elymus tsukushiensis, a plant native to the Dokdo Islands, Republic of Korea.</title>
        <authorList>
            <person name="Ghim S.Y."/>
        </authorList>
    </citation>
    <scope>NUCLEOTIDE SEQUENCE [LARGE SCALE GENOMIC DNA]</scope>
    <source>
        <strain evidence="9 10">KUDC8001</strain>
    </source>
</reference>
<feature type="domain" description="LD-carboxypeptidase N-terminal" evidence="7">
    <location>
        <begin position="13"/>
        <end position="128"/>
    </location>
</feature>
<accession>A0A7L7L2P2</accession>
<dbReference type="SUPFAM" id="SSF141986">
    <property type="entry name" value="LD-carboxypeptidase A C-terminal domain-like"/>
    <property type="match status" value="1"/>
</dbReference>
<dbReference type="InterPro" id="IPR027461">
    <property type="entry name" value="Carboxypeptidase_A_C_sf"/>
</dbReference>
<dbReference type="PANTHER" id="PTHR30237:SF2">
    <property type="entry name" value="MUREIN TETRAPEPTIDE CARBOXYPEPTIDASE"/>
    <property type="match status" value="1"/>
</dbReference>
<proteinExistence type="inferred from homology"/>
<evidence type="ECO:0000256" key="2">
    <source>
        <dbReference type="ARBA" id="ARBA00022645"/>
    </source>
</evidence>
<keyword evidence="5" id="KW-0720">Serine protease</keyword>
<dbReference type="SUPFAM" id="SSF52317">
    <property type="entry name" value="Class I glutamine amidotransferase-like"/>
    <property type="match status" value="1"/>
</dbReference>
<dbReference type="Gene3D" id="3.50.30.60">
    <property type="entry name" value="LD-carboxypeptidase A C-terminal domain-like"/>
    <property type="match status" value="1"/>
</dbReference>
<feature type="active site" description="Charge relay system" evidence="6">
    <location>
        <position position="202"/>
    </location>
</feature>
<dbReference type="Pfam" id="PF17676">
    <property type="entry name" value="Peptidase_S66C"/>
    <property type="match status" value="1"/>
</dbReference>
<evidence type="ECO:0000256" key="1">
    <source>
        <dbReference type="ARBA" id="ARBA00010233"/>
    </source>
</evidence>
<dbReference type="InterPro" id="IPR040921">
    <property type="entry name" value="Peptidase_S66C"/>
</dbReference>
<comment type="similarity">
    <text evidence="1">Belongs to the peptidase S66 family.</text>
</comment>
<name>A0A7L7L2P2_9BACT</name>
<dbReference type="KEGG" id="add:HUW48_03005"/>
<dbReference type="CDD" id="cd07025">
    <property type="entry name" value="Peptidase_S66"/>
    <property type="match status" value="1"/>
</dbReference>
<dbReference type="GO" id="GO:0004180">
    <property type="term" value="F:carboxypeptidase activity"/>
    <property type="evidence" value="ECO:0007669"/>
    <property type="project" value="UniProtKB-KW"/>
</dbReference>
<dbReference type="Pfam" id="PF02016">
    <property type="entry name" value="Peptidase_S66"/>
    <property type="match status" value="1"/>
</dbReference>
<evidence type="ECO:0000256" key="4">
    <source>
        <dbReference type="ARBA" id="ARBA00022801"/>
    </source>
</evidence>
<keyword evidence="2 9" id="KW-0121">Carboxypeptidase</keyword>
<feature type="active site" description="Charge relay system" evidence="6">
    <location>
        <position position="272"/>
    </location>
</feature>
<dbReference type="AlphaFoldDB" id="A0A7L7L2P2"/>
<evidence type="ECO:0000259" key="7">
    <source>
        <dbReference type="Pfam" id="PF02016"/>
    </source>
</evidence>
<evidence type="ECO:0000313" key="10">
    <source>
        <dbReference type="Proteomes" id="UP000514509"/>
    </source>
</evidence>
<dbReference type="InterPro" id="IPR003507">
    <property type="entry name" value="S66_fam"/>
</dbReference>
<dbReference type="Proteomes" id="UP000514509">
    <property type="component" value="Chromosome"/>
</dbReference>
<evidence type="ECO:0000256" key="6">
    <source>
        <dbReference type="PIRSR" id="PIRSR028757-1"/>
    </source>
</evidence>
<feature type="active site" description="Nucleophile" evidence="6">
    <location>
        <position position="109"/>
    </location>
</feature>
<feature type="domain" description="LD-carboxypeptidase C-terminal" evidence="8">
    <location>
        <begin position="171"/>
        <end position="287"/>
    </location>
</feature>
<protein>
    <submittedName>
        <fullName evidence="9">LD-carboxypeptidase</fullName>
    </submittedName>
</protein>
<keyword evidence="3" id="KW-0645">Protease</keyword>
<dbReference type="InterPro" id="IPR027478">
    <property type="entry name" value="LdcA_N"/>
</dbReference>
<dbReference type="EMBL" id="CP055153">
    <property type="protein sequence ID" value="QMU27061.1"/>
    <property type="molecule type" value="Genomic_DNA"/>
</dbReference>
<evidence type="ECO:0000259" key="8">
    <source>
        <dbReference type="Pfam" id="PF17676"/>
    </source>
</evidence>
<evidence type="ECO:0000313" key="9">
    <source>
        <dbReference type="EMBL" id="QMU27061.1"/>
    </source>
</evidence>
<keyword evidence="10" id="KW-1185">Reference proteome</keyword>
<sequence>MIFPPTLRVGDKIAICALARKITLSEIQPAIQILTSWGLEVVIGKSIAGDYHQFAGNDELRVSDLQTMLDNPEIKAIISARGGYGTTRLLDQIDFTLFAQSPKWIVGFSDITALLFHLTGLGYACIHGIMPSLFGRAGSEAAIESLRQILFDEPISYQVTGHNFNRPGEATGQLIGGNISLLNTIIGTPSDVDYAGKILFVEEIDEYLYNLDRMLVQLKRCGKLATLSGLIVGHMTDLRDNPVPFGKTAYEIIQEHTANYSYPICFDFPTGHETNNLALICGKQVHLKVKANGSLLEYVSEEVNL</sequence>
<gene>
    <name evidence="9" type="ORF">HUW48_03005</name>
</gene>
<dbReference type="RefSeq" id="WP_182414263.1">
    <property type="nucleotide sequence ID" value="NZ_CP055153.1"/>
</dbReference>
<evidence type="ECO:0000256" key="5">
    <source>
        <dbReference type="ARBA" id="ARBA00022825"/>
    </source>
</evidence>
<dbReference type="GO" id="GO:0008236">
    <property type="term" value="F:serine-type peptidase activity"/>
    <property type="evidence" value="ECO:0007669"/>
    <property type="project" value="UniProtKB-KW"/>
</dbReference>
<evidence type="ECO:0000256" key="3">
    <source>
        <dbReference type="ARBA" id="ARBA00022670"/>
    </source>
</evidence>